<dbReference type="GO" id="GO:0032259">
    <property type="term" value="P:methylation"/>
    <property type="evidence" value="ECO:0007669"/>
    <property type="project" value="UniProtKB-KW"/>
</dbReference>
<dbReference type="GO" id="GO:0005634">
    <property type="term" value="C:nucleus"/>
    <property type="evidence" value="ECO:0007669"/>
    <property type="project" value="UniProtKB-SubCell"/>
</dbReference>
<keyword evidence="4" id="KW-0687">Ribonucleoprotein</keyword>
<organism evidence="4 5">
    <name type="scientific">Komagataella phaffii (strain ATCC 76273 / CBS 7435 / CECT 11047 / NRRL Y-11430 / Wegner 21-1)</name>
    <name type="common">Yeast</name>
    <name type="synonym">Pichia pastoris</name>
    <dbReference type="NCBI Taxonomy" id="981350"/>
    <lineage>
        <taxon>Eukaryota</taxon>
        <taxon>Fungi</taxon>
        <taxon>Dikarya</taxon>
        <taxon>Ascomycota</taxon>
        <taxon>Saccharomycotina</taxon>
        <taxon>Pichiomycetes</taxon>
        <taxon>Pichiales</taxon>
        <taxon>Pichiaceae</taxon>
        <taxon>Komagataella</taxon>
    </lineage>
</organism>
<feature type="region of interest" description="Disordered" evidence="2">
    <location>
        <begin position="183"/>
        <end position="242"/>
    </location>
</feature>
<evidence type="ECO:0000256" key="2">
    <source>
        <dbReference type="SAM" id="MobiDB-lite"/>
    </source>
</evidence>
<dbReference type="PIRSF" id="PIRSF011771">
    <property type="entry name" value="RMS1_SET"/>
    <property type="match status" value="1"/>
</dbReference>
<evidence type="ECO:0000256" key="1">
    <source>
        <dbReference type="PIRNR" id="PIRNR011771"/>
    </source>
</evidence>
<accession>A0A1G4KPX2</accession>
<comment type="subcellular location">
    <subcellularLocation>
        <location evidence="1">Nucleus</location>
    </subcellularLocation>
</comment>
<dbReference type="GO" id="GO:0005840">
    <property type="term" value="C:ribosome"/>
    <property type="evidence" value="ECO:0007669"/>
    <property type="project" value="UniProtKB-KW"/>
</dbReference>
<name>A0A1G4KPX2_KOMPC</name>
<dbReference type="AlphaFoldDB" id="A0A1G4KPX2"/>
<keyword evidence="4" id="KW-0689">Ribosomal protein</keyword>
<comment type="similarity">
    <text evidence="1">Belongs to the class V-like SAM-binding methyltransferase superfamily. Histone-lysine methyltransferase family. SETD6 subfamily.</text>
</comment>
<reference evidence="4 5" key="2">
    <citation type="journal article" date="2016" name="FEMS Yeast Res.">
        <title>Curation of the genome annotation of Pichia pastoris (Komagataella phaffii) CBS7435 from gene level to protein function.</title>
        <authorList>
            <person name="Valli M."/>
            <person name="Tatto N.E."/>
            <person name="Peymann A."/>
            <person name="Gruber C."/>
            <person name="Landes N."/>
            <person name="Ekker H."/>
            <person name="Thallinger G.G."/>
            <person name="Mattanovich D."/>
            <person name="Gasser B."/>
            <person name="Graf A.B."/>
        </authorList>
    </citation>
    <scope>GENOME REANNOTATION</scope>
    <source>
        <strain evidence="4 5">ATCC 76273 / CBS 7435 / CECT 11047 / NRRL Y-11430 / Wegner 21-1</strain>
    </source>
</reference>
<dbReference type="PANTHER" id="PTHR13271:SF34">
    <property type="entry name" value="N-LYSINE METHYLTRANSFERASE SETD6"/>
    <property type="match status" value="1"/>
</dbReference>
<evidence type="ECO:0000313" key="4">
    <source>
        <dbReference type="EMBL" id="SCV12057.1"/>
    </source>
</evidence>
<protein>
    <recommendedName>
        <fullName evidence="1">Ribosomal lysine N-methyltransferase 4</fullName>
        <ecNumber evidence="1">2.1.1.-</ecNumber>
    </recommendedName>
</protein>
<feature type="domain" description="SET" evidence="3">
    <location>
        <begin position="26"/>
        <end position="299"/>
    </location>
</feature>
<dbReference type="InterPro" id="IPR046341">
    <property type="entry name" value="SET_dom_sf"/>
</dbReference>
<evidence type="ECO:0000259" key="3">
    <source>
        <dbReference type="PROSITE" id="PS50280"/>
    </source>
</evidence>
<proteinExistence type="inferred from homology"/>
<dbReference type="SUPFAM" id="SSF82199">
    <property type="entry name" value="SET domain"/>
    <property type="match status" value="1"/>
</dbReference>
<gene>
    <name evidence="4" type="primary">RKM4</name>
    <name evidence="4" type="ordered locus">PP7435_Chr2-2221</name>
</gene>
<dbReference type="InterPro" id="IPR050600">
    <property type="entry name" value="SETD3_SETD6_MTase"/>
</dbReference>
<reference evidence="4 5" key="1">
    <citation type="journal article" date="2011" name="J. Biotechnol.">
        <title>High-quality genome sequence of Pichia pastoris CBS7435.</title>
        <authorList>
            <person name="Kuberl A."/>
            <person name="Schneider J."/>
            <person name="Thallinger G.G."/>
            <person name="Anderl I."/>
            <person name="Wibberg D."/>
            <person name="Hajek T."/>
            <person name="Jaenicke S."/>
            <person name="Brinkrolf K."/>
            <person name="Goesmann A."/>
            <person name="Szczepanowski R."/>
            <person name="Puhler A."/>
            <person name="Schwab H."/>
            <person name="Glieder A."/>
            <person name="Pichler H."/>
        </authorList>
    </citation>
    <scope>NUCLEOTIDE SEQUENCE [LARGE SCALE GENOMIC DNA]</scope>
    <source>
        <strain evidence="5">ATCC 76273 / CBS 7435 / CECT 11047 / NRRL Y-11430 / Wegner 21-1</strain>
    </source>
</reference>
<keyword evidence="1" id="KW-0949">S-adenosyl-L-methionine</keyword>
<dbReference type="InterPro" id="IPR001214">
    <property type="entry name" value="SET_dom"/>
</dbReference>
<dbReference type="Gene3D" id="3.90.1410.10">
    <property type="entry name" value="set domain protein methyltransferase, domain 1"/>
    <property type="match status" value="1"/>
</dbReference>
<dbReference type="Proteomes" id="UP000006853">
    <property type="component" value="Chromosome 2"/>
</dbReference>
<dbReference type="EMBL" id="FR839629">
    <property type="protein sequence ID" value="SCV12057.1"/>
    <property type="molecule type" value="Genomic_DNA"/>
</dbReference>
<keyword evidence="1 4" id="KW-0808">Transferase</keyword>
<sequence length="538" mass="61857">MTDNFQTITEAYKKWLEANLELAGNVKIEDLRDQNEGRGVVATRDINEDEVLFSISKDNVLNIQTSSLANVKDNNGVILKRLNHWEGLILCLAYERSLGELSRWKGYLDTLPTSFNNLIFWNEQDLNSLKPSLILDRIGSAEAEAMYDKLFPKVVAELGVSEELKDVNLKEFHKIASTIMSYSFDVEGEGDDQDEEEGEEGEEEGEDAEQEEEEKENHDNYNEAEDENTEKNQSENESESGDEAFEFDDHILKSMVPFADTLNADTNLCNANLTYQSENLVMKAIKPIKKGEQVYNTYGNHPNSEILRRYGYVEWTGSKFDFGEIRLSLIENYFISTYSVEKESLKLIVKIIADSEYLLHLTGEDGSIVVESYDFYKDGEILPEFLMLVTLLTSICLCKAEDLKWFKKTIRISKRNPTGSELSRFINRTSKKCYQLLEQNIITESVKENIGRILDLRLKEYPDEIKELVGQELVVPKKKNREAMAETVLVCEYKALWACKDEGLKSFKVIQDEKLIKNIMKRKLEEEEGSKRNKRIKG</sequence>
<keyword evidence="1 4" id="KW-0489">Methyltransferase</keyword>
<dbReference type="InterPro" id="IPR011383">
    <property type="entry name" value="N-lys_methylase_SETD6"/>
</dbReference>
<dbReference type="GO" id="GO:0016279">
    <property type="term" value="F:protein-lysine N-methyltransferase activity"/>
    <property type="evidence" value="ECO:0007669"/>
    <property type="project" value="UniProtKB-UniRule"/>
</dbReference>
<comment type="function">
    <text evidence="1">S-adenosyl-L-methionine-dependent protein-lysine N-methyltransferase that monomethylates 60S ribosomal protein L42.</text>
</comment>
<dbReference type="EC" id="2.1.1.-" evidence="1"/>
<dbReference type="PROSITE" id="PS50280">
    <property type="entry name" value="SET"/>
    <property type="match status" value="1"/>
</dbReference>
<keyword evidence="1" id="KW-0539">Nucleus</keyword>
<keyword evidence="5" id="KW-1185">Reference proteome</keyword>
<evidence type="ECO:0000313" key="5">
    <source>
        <dbReference type="Proteomes" id="UP000006853"/>
    </source>
</evidence>
<dbReference type="Pfam" id="PF00856">
    <property type="entry name" value="SET"/>
    <property type="match status" value="1"/>
</dbReference>
<feature type="compositionally biased region" description="Acidic residues" evidence="2">
    <location>
        <begin position="186"/>
        <end position="214"/>
    </location>
</feature>
<dbReference type="PANTHER" id="PTHR13271">
    <property type="entry name" value="UNCHARACTERIZED PUTATIVE METHYLTRANSFERASE"/>
    <property type="match status" value="1"/>
</dbReference>